<dbReference type="PANTHER" id="PTHR22595:SF79">
    <property type="entry name" value="CHITINASE 12"/>
    <property type="match status" value="1"/>
</dbReference>
<dbReference type="CDD" id="cd00325">
    <property type="entry name" value="chitinase_GH19"/>
    <property type="match status" value="1"/>
</dbReference>
<dbReference type="InterPro" id="IPR023346">
    <property type="entry name" value="Lysozyme-like_dom_sf"/>
</dbReference>
<comment type="caution">
    <text evidence="6">The sequence shown here is derived from an EMBL/GenBank/DDBJ whole genome shotgun (WGS) entry which is preliminary data.</text>
</comment>
<dbReference type="GeneID" id="22915529"/>
<feature type="region of interest" description="Disordered" evidence="3">
    <location>
        <begin position="30"/>
        <end position="106"/>
    </location>
</feature>
<dbReference type="GO" id="GO:0006032">
    <property type="term" value="P:chitin catabolic process"/>
    <property type="evidence" value="ECO:0007669"/>
    <property type="project" value="InterPro"/>
</dbReference>
<keyword evidence="7" id="KW-1185">Reference proteome</keyword>
<dbReference type="RefSeq" id="XP_011134610.1">
    <property type="nucleotide sequence ID" value="XM_011136308.1"/>
</dbReference>
<keyword evidence="1" id="KW-0611">Plant defense</keyword>
<dbReference type="OrthoDB" id="5985073at2759"/>
<evidence type="ECO:0000313" key="7">
    <source>
        <dbReference type="Proteomes" id="UP000019763"/>
    </source>
</evidence>
<dbReference type="Gene3D" id="3.30.20.10">
    <property type="entry name" value="Endochitinase, domain 2"/>
    <property type="match status" value="1"/>
</dbReference>
<reference evidence="6" key="1">
    <citation type="submission" date="2013-12" db="EMBL/GenBank/DDBJ databases">
        <authorList>
            <person name="Omoto C.K."/>
            <person name="Sibley D."/>
            <person name="Venepally P."/>
            <person name="Hadjithomas M."/>
            <person name="Karamycheva S."/>
            <person name="Brunk B."/>
            <person name="Roos D."/>
            <person name="Caler E."/>
            <person name="Lorenzi H."/>
        </authorList>
    </citation>
    <scope>NUCLEOTIDE SEQUENCE</scope>
</reference>
<evidence type="ECO:0000313" key="6">
    <source>
        <dbReference type="EMBL" id="EZG43779.1"/>
    </source>
</evidence>
<dbReference type="Gene3D" id="1.10.530.10">
    <property type="match status" value="1"/>
</dbReference>
<keyword evidence="4" id="KW-0732">Signal</keyword>
<dbReference type="SUPFAM" id="SSF53955">
    <property type="entry name" value="Lysozyme-like"/>
    <property type="match status" value="1"/>
</dbReference>
<dbReference type="GO" id="GO:0006952">
    <property type="term" value="P:defense response"/>
    <property type="evidence" value="ECO:0007669"/>
    <property type="project" value="UniProtKB-KW"/>
</dbReference>
<dbReference type="InterPro" id="IPR000726">
    <property type="entry name" value="Glyco_hydro_19_cat"/>
</dbReference>
<dbReference type="GO" id="GO:0016998">
    <property type="term" value="P:cell wall macromolecule catabolic process"/>
    <property type="evidence" value="ECO:0007669"/>
    <property type="project" value="InterPro"/>
</dbReference>
<sequence length="585" mass="63397">MWRWLLLLTASGAWGQVCDAEGHVPGGGNGGSYWPYGPPNSTGAPTVAPTDSPTDSPTEAPTDSGTTVSPSPTASPEVPKGEILSPANNYDDINADPPLQPVDGPTGPSGECVWPFISSVGYNVGMYASVGGKVYTPKWYMNTAPPGDGWDEVGSCTGEATAGDPLTDEEQKAKITDPDVVTWVFDPWTPFHPTPDQAAELQQTLLDSVPIASNILNALRVLDSSEVELIAPGRAENPDNVLRAERIITPELFVQIFPCHLPEYSYENWLKAIGALPDFCKDYGAGQDSDKICKKLIIAAFAHNGQETGNNSPAGSVTECQSNGWGEEAGWSFWTDKTGGSLDPAFQAFVHLRESPFTADTATSQYDCKDATQDFWSVFYPCPGNVTYFGRGSHQVTYQANYGLFSISIKNDAFYLCNNPDEVATTYLNFASGIWFSVTPQSPKPSMVWVLDGTWQPNDADKANNLEPGFGATISIINPIECGQASNAAAEGRQNKLKQIAAFLDFDIAEFGKLDCADSKDFSAQGSAVADLYLKPGQNFNCETTGDNTPFMITRPGDYKRCVDFYFRSHVWYKGVKIYEHGLKI</sequence>
<protein>
    <submittedName>
        <fullName evidence="6">Chitinase</fullName>
    </submittedName>
</protein>
<evidence type="ECO:0000256" key="3">
    <source>
        <dbReference type="SAM" id="MobiDB-lite"/>
    </source>
</evidence>
<feature type="chain" id="PRO_5012926616" evidence="4">
    <location>
        <begin position="16"/>
        <end position="585"/>
    </location>
</feature>
<dbReference type="EMBL" id="AFNH02001187">
    <property type="protein sequence ID" value="EZG43779.1"/>
    <property type="molecule type" value="Genomic_DNA"/>
</dbReference>
<keyword evidence="2" id="KW-1015">Disulfide bond</keyword>
<organism evidence="6 7">
    <name type="scientific">Gregarina niphandrodes</name>
    <name type="common">Septate eugregarine</name>
    <dbReference type="NCBI Taxonomy" id="110365"/>
    <lineage>
        <taxon>Eukaryota</taxon>
        <taxon>Sar</taxon>
        <taxon>Alveolata</taxon>
        <taxon>Apicomplexa</taxon>
        <taxon>Conoidasida</taxon>
        <taxon>Gregarinasina</taxon>
        <taxon>Eugregarinorida</taxon>
        <taxon>Gregarinidae</taxon>
        <taxon>Gregarina</taxon>
    </lineage>
</organism>
<dbReference type="Pfam" id="PF00182">
    <property type="entry name" value="Glyco_hydro_19"/>
    <property type="match status" value="1"/>
</dbReference>
<dbReference type="Proteomes" id="UP000019763">
    <property type="component" value="Unassembled WGS sequence"/>
</dbReference>
<evidence type="ECO:0000256" key="1">
    <source>
        <dbReference type="ARBA" id="ARBA00022821"/>
    </source>
</evidence>
<feature type="compositionally biased region" description="Polar residues" evidence="3">
    <location>
        <begin position="49"/>
        <end position="74"/>
    </location>
</feature>
<feature type="signal peptide" evidence="4">
    <location>
        <begin position="1"/>
        <end position="15"/>
    </location>
</feature>
<evidence type="ECO:0000259" key="5">
    <source>
        <dbReference type="Pfam" id="PF00182"/>
    </source>
</evidence>
<evidence type="ECO:0000256" key="2">
    <source>
        <dbReference type="ARBA" id="ARBA00023157"/>
    </source>
</evidence>
<gene>
    <name evidence="6" type="ORF">GNI_159320</name>
</gene>
<feature type="domain" description="Glycoside hydrolase family 19 catalytic" evidence="5">
    <location>
        <begin position="376"/>
        <end position="516"/>
    </location>
</feature>
<evidence type="ECO:0000256" key="4">
    <source>
        <dbReference type="SAM" id="SignalP"/>
    </source>
</evidence>
<proteinExistence type="predicted"/>
<dbReference type="VEuPathDB" id="CryptoDB:GNI_159320"/>
<name>A0A023AYR9_GRENI</name>
<accession>A0A023AYR9</accession>
<dbReference type="PANTHER" id="PTHR22595">
    <property type="entry name" value="CHITINASE-RELATED"/>
    <property type="match status" value="1"/>
</dbReference>
<dbReference type="eggNOG" id="KOG4742">
    <property type="taxonomic scope" value="Eukaryota"/>
</dbReference>
<dbReference type="GO" id="GO:0004568">
    <property type="term" value="F:chitinase activity"/>
    <property type="evidence" value="ECO:0007669"/>
    <property type="project" value="InterPro"/>
</dbReference>
<feature type="compositionally biased region" description="Low complexity" evidence="3">
    <location>
        <begin position="32"/>
        <end position="41"/>
    </location>
</feature>
<dbReference type="AlphaFoldDB" id="A0A023AYR9"/>